<dbReference type="STRING" id="1317124.DW2_08132"/>
<reference evidence="3" key="1">
    <citation type="submission" date="2013-04" db="EMBL/GenBank/DDBJ databases">
        <title>Thioclava sp. 13D2W-2 Genome Sequencing.</title>
        <authorList>
            <person name="Lai Q."/>
            <person name="Li G."/>
            <person name="Shao Z."/>
        </authorList>
    </citation>
    <scope>NUCLEOTIDE SEQUENCE [LARGE SCALE GENOMIC DNA]</scope>
    <source>
        <strain evidence="3">13D2W-2</strain>
    </source>
</reference>
<gene>
    <name evidence="2" type="ORF">DW2_08132</name>
</gene>
<feature type="chain" id="PRO_5001797512" description="Antifreeze glycopeptide polyprotein" evidence="1">
    <location>
        <begin position="26"/>
        <end position="529"/>
    </location>
</feature>
<name>A0A085TXD5_9RHOB</name>
<dbReference type="AlphaFoldDB" id="A0A085TXD5"/>
<sequence length="529" mass="55978">MRTDRRGLAAVLATILIASPGASLRAQQTAQPAATDPHVHPMSAIEWLSDSVAQPPRTGSRTAPPLTGAGGIENIAVQSLDAPSADTLGLLPPARTGLPANLWGATPAAELAQALREMPIDFLPSLHGLVMTLLLAELDPPQVAAPGQRDALFLARIDRLLDMGALEQAHAMLQQAPTTSPGVFRRSFDVALLLGQENRACRIIERSPAIAPSYAARIFCLARTGQWDLAELTYGTGKVLGQIPASEQNLLEQFLDPALAEGAEEMTPPDPVTPLAYKMMEAIGQPLPTATLPLAFAQADLTENNGWKAQLEAGERLARAGVLDPNRLLGLYTERKAAASGGLWDRVAAITALDQALRKSDSAAVARTLPRAYESMRAEHLEPVLAALFGDQLSGMELSGAAGRIAYELSLLTPAYEENARLGAKADPQGALLQALAKGDTSGVDARDGLGEALKTVFDAAPGDPPQRYEGLVPDQLGLAIIRAIGDVSEGAKGDYPRLQDGLQLLRLAGLETVARRSAIELVVLERRE</sequence>
<dbReference type="PATRIC" id="fig|1317124.6.peg.1654"/>
<evidence type="ECO:0000313" key="2">
    <source>
        <dbReference type="EMBL" id="KFE35382.1"/>
    </source>
</evidence>
<accession>A0A085TXD5</accession>
<dbReference type="EMBL" id="AQRC01000005">
    <property type="protein sequence ID" value="KFE35382.1"/>
    <property type="molecule type" value="Genomic_DNA"/>
</dbReference>
<proteinExistence type="predicted"/>
<dbReference type="RefSeq" id="WP_051855657.1">
    <property type="nucleotide sequence ID" value="NZ_AQRC01000005.1"/>
</dbReference>
<evidence type="ECO:0008006" key="4">
    <source>
        <dbReference type="Google" id="ProtNLM"/>
    </source>
</evidence>
<evidence type="ECO:0000256" key="1">
    <source>
        <dbReference type="SAM" id="SignalP"/>
    </source>
</evidence>
<dbReference type="eggNOG" id="ENOG502Z7WE">
    <property type="taxonomic scope" value="Bacteria"/>
</dbReference>
<keyword evidence="1" id="KW-0732">Signal</keyword>
<evidence type="ECO:0000313" key="3">
    <source>
        <dbReference type="Proteomes" id="UP000028607"/>
    </source>
</evidence>
<keyword evidence="3" id="KW-1185">Reference proteome</keyword>
<dbReference type="OrthoDB" id="7929427at2"/>
<protein>
    <recommendedName>
        <fullName evidence="4">Antifreeze glycopeptide polyprotein</fullName>
    </recommendedName>
</protein>
<feature type="signal peptide" evidence="1">
    <location>
        <begin position="1"/>
        <end position="25"/>
    </location>
</feature>
<dbReference type="Proteomes" id="UP000028607">
    <property type="component" value="Unassembled WGS sequence"/>
</dbReference>
<comment type="caution">
    <text evidence="2">The sequence shown here is derived from an EMBL/GenBank/DDBJ whole genome shotgun (WGS) entry which is preliminary data.</text>
</comment>
<reference evidence="2 3" key="2">
    <citation type="journal article" date="2015" name="Antonie Van Leeuwenhoek">
        <title>Thioclava indica sp. nov., isolated from surface seawater of the Indian Ocean.</title>
        <authorList>
            <person name="Liu Y."/>
            <person name="Lai Q."/>
            <person name="Du J."/>
            <person name="Xu H."/>
            <person name="Jiang L."/>
            <person name="Shao Z."/>
        </authorList>
    </citation>
    <scope>NUCLEOTIDE SEQUENCE [LARGE SCALE GENOMIC DNA]</scope>
    <source>
        <strain evidence="2 3">13D2W-2</strain>
    </source>
</reference>
<organism evidence="2 3">
    <name type="scientific">Thioclava atlantica</name>
    <dbReference type="NCBI Taxonomy" id="1317124"/>
    <lineage>
        <taxon>Bacteria</taxon>
        <taxon>Pseudomonadati</taxon>
        <taxon>Pseudomonadota</taxon>
        <taxon>Alphaproteobacteria</taxon>
        <taxon>Rhodobacterales</taxon>
        <taxon>Paracoccaceae</taxon>
        <taxon>Thioclava</taxon>
    </lineage>
</organism>